<dbReference type="PROSITE" id="PS51888">
    <property type="entry name" value="CLIP"/>
    <property type="match status" value="1"/>
</dbReference>
<feature type="domain" description="Peptidase S1" evidence="12">
    <location>
        <begin position="1128"/>
        <end position="1382"/>
    </location>
</feature>
<feature type="compositionally biased region" description="Basic and acidic residues" evidence="10">
    <location>
        <begin position="584"/>
        <end position="594"/>
    </location>
</feature>
<dbReference type="InterPro" id="IPR018114">
    <property type="entry name" value="TRYPSIN_HIS"/>
</dbReference>
<dbReference type="SMART" id="SM00020">
    <property type="entry name" value="Tryp_SPc"/>
    <property type="match status" value="1"/>
</dbReference>
<dbReference type="FunFam" id="2.40.10.10:FF:000146">
    <property type="entry name" value="Serine protease 53"/>
    <property type="match status" value="1"/>
</dbReference>
<dbReference type="InterPro" id="IPR009003">
    <property type="entry name" value="Peptidase_S1_PA"/>
</dbReference>
<feature type="compositionally biased region" description="Basic and acidic residues" evidence="10">
    <location>
        <begin position="532"/>
        <end position="546"/>
    </location>
</feature>
<dbReference type="PANTHER" id="PTHR24252">
    <property type="entry name" value="ACROSIN-RELATED"/>
    <property type="match status" value="1"/>
</dbReference>
<dbReference type="InterPro" id="IPR043504">
    <property type="entry name" value="Peptidase_S1_PA_chymotrypsin"/>
</dbReference>
<dbReference type="EMBL" id="OA884491">
    <property type="protein sequence ID" value="CAD7280876.1"/>
    <property type="molecule type" value="Genomic_DNA"/>
</dbReference>
<evidence type="ECO:0000256" key="1">
    <source>
        <dbReference type="ARBA" id="ARBA00004613"/>
    </source>
</evidence>
<evidence type="ECO:0000256" key="9">
    <source>
        <dbReference type="SAM" id="Coils"/>
    </source>
</evidence>
<keyword evidence="5" id="KW-0378">Hydrolase</keyword>
<dbReference type="GO" id="GO:0006508">
    <property type="term" value="P:proteolysis"/>
    <property type="evidence" value="ECO:0007669"/>
    <property type="project" value="UniProtKB-KW"/>
</dbReference>
<feature type="region of interest" description="Disordered" evidence="10">
    <location>
        <begin position="522"/>
        <end position="555"/>
    </location>
</feature>
<feature type="region of interest" description="Disordered" evidence="10">
    <location>
        <begin position="152"/>
        <end position="200"/>
    </location>
</feature>
<feature type="region of interest" description="Disordered" evidence="10">
    <location>
        <begin position="236"/>
        <end position="259"/>
    </location>
</feature>
<feature type="region of interest" description="Disordered" evidence="10">
    <location>
        <begin position="577"/>
        <end position="599"/>
    </location>
</feature>
<feature type="compositionally biased region" description="Acidic residues" evidence="10">
    <location>
        <begin position="381"/>
        <end position="391"/>
    </location>
</feature>
<feature type="compositionally biased region" description="Low complexity" evidence="10">
    <location>
        <begin position="360"/>
        <end position="380"/>
    </location>
</feature>
<keyword evidence="15" id="KW-1185">Reference proteome</keyword>
<evidence type="ECO:0000256" key="5">
    <source>
        <dbReference type="ARBA" id="ARBA00022801"/>
    </source>
</evidence>
<keyword evidence="7" id="KW-0865">Zymogen</keyword>
<sequence>MHVLQVLCSLLLISNIVSAAPQVAEPAEPAVEVATTGLGGVEAAAGAAEAGGIPVEAVETGTPNVEKREGIKVAGEKISKKSDPIKIKFVINQLEDGRLIVESQDNNKLNVELDPVNGVIKHGQEGQEPAVVSTDPVAEEPAITTKTRTYVIKPNKKAEHSSRPVVHQQRPSYKRESKPRYSPPAARYSTSHHKPTYPSYGKIYSKPQKASYGAIRPQKVSYGGWRPINAYGQHVGHQSSESHEHSPPVYGGYAPHHTVKTSYHQPTYKLVQSHRSAPSEESRPSYHKKHHVRRPTYSLPKASKYNVPVSSGYNVPEKAPEPQAEPEPEPTKAEAVEVEGGNAEAEAPAAEEAAAKEGSSDSSESSSTESESDSHSSSSEESCEDKEDGAETGDGGSSGCSKSLSDESTYSSSSSSQEESESKEHNQLSKSSEESHSKNHRVQARIHKSRQPVHVNVYRIKSVEKPKIKYQPVKKQYKKKEESVEIKAASGSSSKEHAKFYIPSNTEKKEVEEAAVEEAAVEEKAVEEEAADEKAVEKEAELKTPEPEVSAEEPALSLPEINLRIIPTPVPVVYRSSKKHKSYNYRDEESHEIEYQVQKPDSYIHETVVYGKHESEEHRPRYESEEYRPKYVRTEYRPKYESVEYRPKYESVEYRPRYEKKSRPAYVVKESRGRYHSRPKYVEERPAVSHEELVRYEEASEEHKVSEKSVEEKEEEVKVVAEQEKEEEVKVVSVEEKGEEVKETKQAEEEEEVVHVEAHGESGHRQLESAEPKEKRGKAHGGSYTYIQTPTLVMRTKFCKNIPTLLHKAQRYSSDPLCPGFISIIMAAQRVSFGGGLPTKWGISQALVPSRWPVIVGLPNNRVFILDEGHPHHEVVVQVRNKLGYQFYAASVDGTSTGDVEERHHHAFGVPFPAGIPRHLRCLTPEGFPGTCLTIPQCRFMEFQVGVASESGDHRLWRHLRSFMCGFERLVPKMCCPHPEERFYDFEDRPEEPYLSQLLGSGGVKNRPLNGVPNIPTPVVNKPRQEAECGQSPLHVRIVGGSGAVAGEWPWAAAVGRRDAKERRTSWGCGGALISTRHVLTAAHCLPWSTDNKKVLKNVVKVPNIPTPVVNKPRQEAECGQSPLHVRIVGGSGAVAGEWPWAAAVGRRDAKERRTSWGCGGALISTRHVLTAAHCLPWSTDMFFQEFLHQFTHSYVVRLGDVNILSEKPDDQPQDFAVVQAIPHEDYQRRPSFWNDIAVLKMDRDVIINDFVGPVCLPVTSRSADTLDRESFIAIGWGSNGTSATVDNLQVVSLPIVPMDRCKARYDSFGIPLRSTQICAGVQGKDTCKGDSGAPTMMLNPSRAAFEIVGITSIGSTACGGGLPGVYTKVDEYIDWIQKALLA</sequence>
<feature type="signal peptide" evidence="11">
    <location>
        <begin position="1"/>
        <end position="19"/>
    </location>
</feature>
<keyword evidence="8" id="KW-1015">Disulfide bond</keyword>
<dbReference type="CDD" id="cd00190">
    <property type="entry name" value="Tryp_SPc"/>
    <property type="match status" value="1"/>
</dbReference>
<protein>
    <submittedName>
        <fullName evidence="14">Uncharacterized protein</fullName>
    </submittedName>
</protein>
<dbReference type="GO" id="GO:0005576">
    <property type="term" value="C:extracellular region"/>
    <property type="evidence" value="ECO:0007669"/>
    <property type="project" value="UniProtKB-SubCell"/>
</dbReference>
<keyword evidence="2" id="KW-0964">Secreted</keyword>
<dbReference type="PROSITE" id="PS00134">
    <property type="entry name" value="TRYPSIN_HIS"/>
    <property type="match status" value="1"/>
</dbReference>
<dbReference type="PANTHER" id="PTHR24252:SF7">
    <property type="entry name" value="HYALIN"/>
    <property type="match status" value="1"/>
</dbReference>
<evidence type="ECO:0000313" key="14">
    <source>
        <dbReference type="EMBL" id="CAD7280876.1"/>
    </source>
</evidence>
<evidence type="ECO:0000256" key="11">
    <source>
        <dbReference type="SAM" id="SignalP"/>
    </source>
</evidence>
<keyword evidence="3" id="KW-0645">Protease</keyword>
<keyword evidence="9" id="KW-0175">Coiled coil</keyword>
<evidence type="ECO:0000256" key="6">
    <source>
        <dbReference type="ARBA" id="ARBA00022825"/>
    </source>
</evidence>
<gene>
    <name evidence="14" type="ORF">NMOB1V02_LOCUS8533</name>
</gene>
<evidence type="ECO:0000256" key="7">
    <source>
        <dbReference type="ARBA" id="ARBA00023145"/>
    </source>
</evidence>
<feature type="chain" id="PRO_5036210257" evidence="11">
    <location>
        <begin position="20"/>
        <end position="1383"/>
    </location>
</feature>
<dbReference type="InterPro" id="IPR001314">
    <property type="entry name" value="Peptidase_S1A"/>
</dbReference>
<dbReference type="PROSITE" id="PS50240">
    <property type="entry name" value="TRYPSIN_DOM"/>
    <property type="match status" value="1"/>
</dbReference>
<proteinExistence type="predicted"/>
<dbReference type="PRINTS" id="PR00722">
    <property type="entry name" value="CHYMOTRYPSIN"/>
</dbReference>
<feature type="compositionally biased region" description="Acidic residues" evidence="10">
    <location>
        <begin position="522"/>
        <end position="531"/>
    </location>
</feature>
<dbReference type="SUPFAM" id="SSF50494">
    <property type="entry name" value="Trypsin-like serine proteases"/>
    <property type="match status" value="2"/>
</dbReference>
<feature type="compositionally biased region" description="Low complexity" evidence="10">
    <location>
        <begin position="401"/>
        <end position="417"/>
    </location>
</feature>
<dbReference type="Gene3D" id="2.40.10.10">
    <property type="entry name" value="Trypsin-like serine proteases"/>
    <property type="match status" value="2"/>
</dbReference>
<keyword evidence="6" id="KW-0720">Serine protease</keyword>
<dbReference type="Pfam" id="PF12032">
    <property type="entry name" value="CLIP"/>
    <property type="match status" value="1"/>
</dbReference>
<feature type="compositionally biased region" description="Basic and acidic residues" evidence="10">
    <location>
        <begin position="420"/>
        <end position="437"/>
    </location>
</feature>
<evidence type="ECO:0000313" key="15">
    <source>
        <dbReference type="Proteomes" id="UP000678499"/>
    </source>
</evidence>
<dbReference type="Pfam" id="PF00089">
    <property type="entry name" value="Trypsin"/>
    <property type="match status" value="2"/>
</dbReference>
<dbReference type="InterPro" id="IPR022700">
    <property type="entry name" value="CLIP"/>
</dbReference>
<evidence type="ECO:0000256" key="4">
    <source>
        <dbReference type="ARBA" id="ARBA00022729"/>
    </source>
</evidence>
<feature type="compositionally biased region" description="Basic residues" evidence="10">
    <location>
        <begin position="438"/>
        <end position="451"/>
    </location>
</feature>
<dbReference type="GO" id="GO:0004252">
    <property type="term" value="F:serine-type endopeptidase activity"/>
    <property type="evidence" value="ECO:0007669"/>
    <property type="project" value="InterPro"/>
</dbReference>
<organism evidence="14">
    <name type="scientific">Notodromas monacha</name>
    <dbReference type="NCBI Taxonomy" id="399045"/>
    <lineage>
        <taxon>Eukaryota</taxon>
        <taxon>Metazoa</taxon>
        <taxon>Ecdysozoa</taxon>
        <taxon>Arthropoda</taxon>
        <taxon>Crustacea</taxon>
        <taxon>Oligostraca</taxon>
        <taxon>Ostracoda</taxon>
        <taxon>Podocopa</taxon>
        <taxon>Podocopida</taxon>
        <taxon>Cypridocopina</taxon>
        <taxon>Cypridoidea</taxon>
        <taxon>Cyprididae</taxon>
        <taxon>Notodromas</taxon>
    </lineage>
</organism>
<name>A0A7R9BV86_9CRUS</name>
<dbReference type="Proteomes" id="UP000678499">
    <property type="component" value="Unassembled WGS sequence"/>
</dbReference>
<comment type="subcellular location">
    <subcellularLocation>
        <location evidence="1">Secreted</location>
    </subcellularLocation>
</comment>
<dbReference type="OrthoDB" id="6376138at2759"/>
<evidence type="ECO:0000256" key="8">
    <source>
        <dbReference type="ARBA" id="ARBA00023157"/>
    </source>
</evidence>
<feature type="compositionally biased region" description="Low complexity" evidence="10">
    <location>
        <begin position="338"/>
        <end position="352"/>
    </location>
</feature>
<dbReference type="Gene3D" id="3.30.1640.30">
    <property type="match status" value="1"/>
</dbReference>
<dbReference type="InterPro" id="IPR038565">
    <property type="entry name" value="CLIP_sf"/>
</dbReference>
<feature type="region of interest" description="Disordered" evidence="10">
    <location>
        <begin position="758"/>
        <end position="782"/>
    </location>
</feature>
<accession>A0A7R9BV86</accession>
<feature type="compositionally biased region" description="Basic residues" evidence="10">
    <location>
        <begin position="285"/>
        <end position="294"/>
    </location>
</feature>
<dbReference type="InterPro" id="IPR001254">
    <property type="entry name" value="Trypsin_dom"/>
</dbReference>
<evidence type="ECO:0000256" key="3">
    <source>
        <dbReference type="ARBA" id="ARBA00022670"/>
    </source>
</evidence>
<dbReference type="EMBL" id="CAJPEX010002454">
    <property type="protein sequence ID" value="CAG0921028.1"/>
    <property type="molecule type" value="Genomic_DNA"/>
</dbReference>
<evidence type="ECO:0000256" key="10">
    <source>
        <dbReference type="SAM" id="MobiDB-lite"/>
    </source>
</evidence>
<feature type="coiled-coil region" evidence="9">
    <location>
        <begin position="696"/>
        <end position="751"/>
    </location>
</feature>
<evidence type="ECO:0000259" key="12">
    <source>
        <dbReference type="PROSITE" id="PS50240"/>
    </source>
</evidence>
<feature type="region of interest" description="Disordered" evidence="10">
    <location>
        <begin position="471"/>
        <end position="506"/>
    </location>
</feature>
<evidence type="ECO:0000256" key="2">
    <source>
        <dbReference type="ARBA" id="ARBA00022525"/>
    </source>
</evidence>
<evidence type="ECO:0000259" key="13">
    <source>
        <dbReference type="PROSITE" id="PS51888"/>
    </source>
</evidence>
<feature type="region of interest" description="Disordered" evidence="10">
    <location>
        <begin position="271"/>
        <end position="458"/>
    </location>
</feature>
<keyword evidence="4 11" id="KW-0732">Signal</keyword>
<reference evidence="14" key="1">
    <citation type="submission" date="2020-11" db="EMBL/GenBank/DDBJ databases">
        <authorList>
            <person name="Tran Van P."/>
        </authorList>
    </citation>
    <scope>NUCLEOTIDE SEQUENCE</scope>
</reference>
<feature type="domain" description="Clip" evidence="13">
    <location>
        <begin position="921"/>
        <end position="976"/>
    </location>
</feature>
<feature type="compositionally biased region" description="Basic and acidic residues" evidence="10">
    <location>
        <begin position="758"/>
        <end position="774"/>
    </location>
</feature>